<dbReference type="InterPro" id="IPR006442">
    <property type="entry name" value="Antitoxin_Phd/YefM"/>
</dbReference>
<dbReference type="Proteomes" id="UP000315115">
    <property type="component" value="Chromosome 1"/>
</dbReference>
<name>A0A510I7F4_9VIBR</name>
<dbReference type="InterPro" id="IPR036165">
    <property type="entry name" value="YefM-like_sf"/>
</dbReference>
<evidence type="ECO:0000313" key="3">
    <source>
        <dbReference type="EMBL" id="BBL89664.1"/>
    </source>
</evidence>
<gene>
    <name evidence="3" type="ORF">VroAM7_23170</name>
</gene>
<accession>A0A510I7F4</accession>
<organism evidence="3 4">
    <name type="scientific">Vibrio rotiferianus</name>
    <dbReference type="NCBI Taxonomy" id="190895"/>
    <lineage>
        <taxon>Bacteria</taxon>
        <taxon>Pseudomonadati</taxon>
        <taxon>Pseudomonadota</taxon>
        <taxon>Gammaproteobacteria</taxon>
        <taxon>Vibrionales</taxon>
        <taxon>Vibrionaceae</taxon>
        <taxon>Vibrio</taxon>
    </lineage>
</organism>
<reference evidence="4" key="1">
    <citation type="submission" date="2019-07" db="EMBL/GenBank/DDBJ databases">
        <title>Complete Genome Sequences of Vibrion rotiferianus strain AM7.</title>
        <authorList>
            <person name="Miyazaki K."/>
            <person name="Wiseschart A."/>
            <person name="Pootanakit K."/>
            <person name="Ishimori K."/>
            <person name="Kitahara K."/>
        </authorList>
    </citation>
    <scope>NUCLEOTIDE SEQUENCE [LARGE SCALE GENOMIC DNA]</scope>
    <source>
        <strain evidence="4">AM7</strain>
    </source>
</reference>
<sequence>MQSLTANTAKTKFGDLLMKVQREPVQISKNGSPVAVIMSCEEYEELEALKMAMVKSRFEQAERDIVNGDLVDGESFMSELDSGKFDE</sequence>
<protein>
    <recommendedName>
        <fullName evidence="2">Antitoxin</fullName>
    </recommendedName>
</protein>
<evidence type="ECO:0000256" key="2">
    <source>
        <dbReference type="RuleBase" id="RU362080"/>
    </source>
</evidence>
<comment type="function">
    <text evidence="2">Antitoxin component of a type II toxin-antitoxin (TA) system.</text>
</comment>
<dbReference type="Pfam" id="PF02604">
    <property type="entry name" value="PhdYeFM_antitox"/>
    <property type="match status" value="1"/>
</dbReference>
<comment type="similarity">
    <text evidence="1 2">Belongs to the phD/YefM antitoxin family.</text>
</comment>
<dbReference type="SUPFAM" id="SSF143120">
    <property type="entry name" value="YefM-like"/>
    <property type="match status" value="1"/>
</dbReference>
<dbReference type="RefSeq" id="WP_143692863.1">
    <property type="nucleotide sequence ID" value="NZ_AP019798.1"/>
</dbReference>
<dbReference type="AlphaFoldDB" id="A0A510I7F4"/>
<dbReference type="Gene3D" id="3.40.1620.10">
    <property type="entry name" value="YefM-like domain"/>
    <property type="match status" value="1"/>
</dbReference>
<dbReference type="EMBL" id="AP019798">
    <property type="protein sequence ID" value="BBL89664.1"/>
    <property type="molecule type" value="Genomic_DNA"/>
</dbReference>
<evidence type="ECO:0000256" key="1">
    <source>
        <dbReference type="ARBA" id="ARBA00009981"/>
    </source>
</evidence>
<dbReference type="NCBIfam" id="TIGR01552">
    <property type="entry name" value="phd_fam"/>
    <property type="match status" value="1"/>
</dbReference>
<proteinExistence type="inferred from homology"/>
<evidence type="ECO:0000313" key="4">
    <source>
        <dbReference type="Proteomes" id="UP000315115"/>
    </source>
</evidence>